<evidence type="ECO:0000313" key="2">
    <source>
        <dbReference type="EMBL" id="ALS73911.1"/>
    </source>
</evidence>
<protein>
    <submittedName>
        <fullName evidence="2">Uncharacterized protein</fullName>
    </submittedName>
</protein>
<evidence type="ECO:0000313" key="3">
    <source>
        <dbReference type="Proteomes" id="UP000067683"/>
    </source>
</evidence>
<dbReference type="STRING" id="200991.AUC31_01000"/>
<dbReference type="RefSeq" id="WP_058380620.1">
    <property type="nucleotide sequence ID" value="NZ_CP013659.2"/>
</dbReference>
<sequence>MDWIILVLTSSVVTAIVNIIWKLIENKKQFADTKYLQISNYYRNRSGEDMHKILNQWTDMLMSNDDPKVKKRMADSVHLKNLIKQTYLYSSPETVRRLANYQAYNYRESEKDDFYEMLVLVTGIIVSLRHDFTGDWVSIGETLKLKLTDYEKNKQGFLKEISKLGYEKS</sequence>
<dbReference type="EMBL" id="CP013659">
    <property type="protein sequence ID" value="ALS73911.1"/>
    <property type="molecule type" value="Genomic_DNA"/>
</dbReference>
<proteinExistence type="predicted"/>
<dbReference type="KEGG" id="prt:AUC31_01000"/>
<accession>A0A0U2P849</accession>
<dbReference type="Proteomes" id="UP000067683">
    <property type="component" value="Chromosome"/>
</dbReference>
<keyword evidence="1" id="KW-0472">Membrane</keyword>
<keyword evidence="1" id="KW-1133">Transmembrane helix</keyword>
<dbReference type="OrthoDB" id="2990169at2"/>
<evidence type="ECO:0000256" key="1">
    <source>
        <dbReference type="SAM" id="Phobius"/>
    </source>
</evidence>
<gene>
    <name evidence="2" type="ORF">AUC31_01000</name>
</gene>
<keyword evidence="3" id="KW-1185">Reference proteome</keyword>
<organism evidence="2 3">
    <name type="scientific">Planococcus rifietoensis</name>
    <dbReference type="NCBI Taxonomy" id="200991"/>
    <lineage>
        <taxon>Bacteria</taxon>
        <taxon>Bacillati</taxon>
        <taxon>Bacillota</taxon>
        <taxon>Bacilli</taxon>
        <taxon>Bacillales</taxon>
        <taxon>Caryophanaceae</taxon>
        <taxon>Planococcus</taxon>
    </lineage>
</organism>
<dbReference type="AlphaFoldDB" id="A0A0U2P849"/>
<name>A0A0U2P849_9BACL</name>
<reference evidence="2" key="1">
    <citation type="submission" date="2016-01" db="EMBL/GenBank/DDBJ databases">
        <title>Complete genome of Planococcus rifietoensis type strain M8.</title>
        <authorList>
            <person name="See-Too W.S."/>
        </authorList>
    </citation>
    <scope>NUCLEOTIDE SEQUENCE [LARGE SCALE GENOMIC DNA]</scope>
    <source>
        <strain evidence="2">M8</strain>
    </source>
</reference>
<feature type="transmembrane region" description="Helical" evidence="1">
    <location>
        <begin position="6"/>
        <end position="24"/>
    </location>
</feature>
<keyword evidence="1" id="KW-0812">Transmembrane</keyword>